<proteinExistence type="predicted"/>
<dbReference type="InterPro" id="IPR006311">
    <property type="entry name" value="TAT_signal"/>
</dbReference>
<reference evidence="1 2" key="1">
    <citation type="submission" date="2019-02" db="EMBL/GenBank/DDBJ databases">
        <title>Deep-cultivation of Planctomycetes and their phenomic and genomic characterization uncovers novel biology.</title>
        <authorList>
            <person name="Wiegand S."/>
            <person name="Jogler M."/>
            <person name="Boedeker C."/>
            <person name="Pinto D."/>
            <person name="Vollmers J."/>
            <person name="Rivas-Marin E."/>
            <person name="Kohn T."/>
            <person name="Peeters S.H."/>
            <person name="Heuer A."/>
            <person name="Rast P."/>
            <person name="Oberbeckmann S."/>
            <person name="Bunk B."/>
            <person name="Jeske O."/>
            <person name="Meyerdierks A."/>
            <person name="Storesund J.E."/>
            <person name="Kallscheuer N."/>
            <person name="Luecker S."/>
            <person name="Lage O.M."/>
            <person name="Pohl T."/>
            <person name="Merkel B.J."/>
            <person name="Hornburger P."/>
            <person name="Mueller R.-W."/>
            <person name="Bruemmer F."/>
            <person name="Labrenz M."/>
            <person name="Spormann A.M."/>
            <person name="Op den Camp H."/>
            <person name="Overmann J."/>
            <person name="Amann R."/>
            <person name="Jetten M.S.M."/>
            <person name="Mascher T."/>
            <person name="Medema M.H."/>
            <person name="Devos D.P."/>
            <person name="Kaster A.-K."/>
            <person name="Ovreas L."/>
            <person name="Rohde M."/>
            <person name="Galperin M.Y."/>
            <person name="Jogler C."/>
        </authorList>
    </citation>
    <scope>NUCLEOTIDE SEQUENCE [LARGE SCALE GENOMIC DNA]</scope>
    <source>
        <strain evidence="1 2">Pla85_3_4</strain>
    </source>
</reference>
<name>A0A518DKB9_9BACT</name>
<dbReference type="KEGG" id="lcre:Pla8534_00310"/>
<keyword evidence="2" id="KW-1185">Reference proteome</keyword>
<gene>
    <name evidence="1" type="ORF">Pla8534_00310</name>
</gene>
<dbReference type="Proteomes" id="UP000317648">
    <property type="component" value="Chromosome"/>
</dbReference>
<dbReference type="EMBL" id="CP036433">
    <property type="protein sequence ID" value="QDU92286.1"/>
    <property type="molecule type" value="Genomic_DNA"/>
</dbReference>
<accession>A0A518DKB9</accession>
<dbReference type="PROSITE" id="PS51318">
    <property type="entry name" value="TAT"/>
    <property type="match status" value="1"/>
</dbReference>
<protein>
    <recommendedName>
        <fullName evidence="3">DUF1552 domain-containing protein</fullName>
    </recommendedName>
</protein>
<dbReference type="InterPro" id="IPR011447">
    <property type="entry name" value="DUF1552"/>
</dbReference>
<evidence type="ECO:0000313" key="2">
    <source>
        <dbReference type="Proteomes" id="UP000317648"/>
    </source>
</evidence>
<evidence type="ECO:0000313" key="1">
    <source>
        <dbReference type="EMBL" id="QDU92286.1"/>
    </source>
</evidence>
<dbReference type="AlphaFoldDB" id="A0A518DKB9"/>
<dbReference type="Pfam" id="PF07586">
    <property type="entry name" value="HXXSHH"/>
    <property type="match status" value="1"/>
</dbReference>
<organism evidence="1 2">
    <name type="scientific">Lignipirellula cremea</name>
    <dbReference type="NCBI Taxonomy" id="2528010"/>
    <lineage>
        <taxon>Bacteria</taxon>
        <taxon>Pseudomonadati</taxon>
        <taxon>Planctomycetota</taxon>
        <taxon>Planctomycetia</taxon>
        <taxon>Pirellulales</taxon>
        <taxon>Pirellulaceae</taxon>
        <taxon>Lignipirellula</taxon>
    </lineage>
</organism>
<evidence type="ECO:0008006" key="3">
    <source>
        <dbReference type="Google" id="ProtNLM"/>
    </source>
</evidence>
<sequence>MKKSWKLNRRTFLRGTGVTLGLPLLDCMSKGWASAAEEKKLPRRLACMFFPNGVSLPREDDPHYEDWHWFPHGEGRDFRFTKILESLEPLRKQLSILGGLSHPGARTKPGHTVSDVFLTGAKIGASEFSNSISIDQMFAQHVGRHTRLHSLQLSTTGGVGVTGRPHTLSYTKDGQAIHAEDNLRRAFTQMFGSSAESDAAVRETVSRRKSMLDLVLDSSRSLNSRLGKQDQAKLEEYLSSVRETERRVERTEQWLDIPKAKVDPASLMLDANRERPLDYIRAMYDLMLLAFQTDTTRVATYMIGTEGGNNITDFFPNALGLDTHHRLSHNRANSTDGFKLWGMWDQFLTQQFAYFLQKLKDTPEGEGNLLDRTLVFYGCSTSNTHNARNYPLILAGGGDFGLKHGHYRKFDENKCRLSDLFVTMLNTLGVETRRFADSTSEISEVTTS</sequence>